<reference evidence="2" key="1">
    <citation type="submission" date="2014-09" db="EMBL/GenBank/DDBJ databases">
        <authorList>
            <person name="Mudge J."/>
            <person name="Ramaraj T."/>
            <person name="Lindquist I.E."/>
            <person name="Bharti A.K."/>
            <person name="Sundararajan A."/>
            <person name="Cameron C.T."/>
            <person name="Woodward J.E."/>
            <person name="May G.D."/>
            <person name="Brubaker C."/>
            <person name="Broadhvest J."/>
            <person name="Wilkins T.A."/>
        </authorList>
    </citation>
    <scope>NUCLEOTIDE SEQUENCE</scope>
    <source>
        <strain evidence="2">cv. AKA8401</strain>
    </source>
</reference>
<protein>
    <submittedName>
        <fullName evidence="1">Uncharacterized protein</fullName>
    </submittedName>
</protein>
<accession>A0A0B0PHI0</accession>
<evidence type="ECO:0000313" key="1">
    <source>
        <dbReference type="EMBL" id="KHG25938.1"/>
    </source>
</evidence>
<keyword evidence="2" id="KW-1185">Reference proteome</keyword>
<proteinExistence type="predicted"/>
<dbReference type="AlphaFoldDB" id="A0A0B0PHI0"/>
<dbReference type="Proteomes" id="UP000032142">
    <property type="component" value="Unassembled WGS sequence"/>
</dbReference>
<organism evidence="1 2">
    <name type="scientific">Gossypium arboreum</name>
    <name type="common">Tree cotton</name>
    <name type="synonym">Gossypium nanking</name>
    <dbReference type="NCBI Taxonomy" id="29729"/>
    <lineage>
        <taxon>Eukaryota</taxon>
        <taxon>Viridiplantae</taxon>
        <taxon>Streptophyta</taxon>
        <taxon>Embryophyta</taxon>
        <taxon>Tracheophyta</taxon>
        <taxon>Spermatophyta</taxon>
        <taxon>Magnoliopsida</taxon>
        <taxon>eudicotyledons</taxon>
        <taxon>Gunneridae</taxon>
        <taxon>Pentapetalae</taxon>
        <taxon>rosids</taxon>
        <taxon>malvids</taxon>
        <taxon>Malvales</taxon>
        <taxon>Malvaceae</taxon>
        <taxon>Malvoideae</taxon>
        <taxon>Gossypium</taxon>
    </lineage>
</organism>
<name>A0A0B0PHI0_GOSAR</name>
<gene>
    <name evidence="1" type="ORF">F383_08061</name>
</gene>
<dbReference type="EMBL" id="KN434408">
    <property type="protein sequence ID" value="KHG25938.1"/>
    <property type="molecule type" value="Genomic_DNA"/>
</dbReference>
<evidence type="ECO:0000313" key="2">
    <source>
        <dbReference type="Proteomes" id="UP000032142"/>
    </source>
</evidence>
<sequence length="65" mass="7953">MNGDQTVRASDPFFFRFRPFLYSDFDEEEEVLWHIYEGWEEGQREGLPFWCKGRAKPILECRMRC</sequence>